<name>A0A4U1C790_9SPHI</name>
<dbReference type="SUPFAM" id="SSF53649">
    <property type="entry name" value="Alkaline phosphatase-like"/>
    <property type="match status" value="1"/>
</dbReference>
<keyword evidence="3" id="KW-0732">Signal</keyword>
<evidence type="ECO:0000256" key="1">
    <source>
        <dbReference type="ARBA" id="ARBA00008779"/>
    </source>
</evidence>
<dbReference type="PANTHER" id="PTHR43751:SF6">
    <property type="entry name" value="N-ACETYLGALACTOSAMINE-6-O-SULFATASE"/>
    <property type="match status" value="1"/>
</dbReference>
<evidence type="ECO:0000259" key="4">
    <source>
        <dbReference type="Pfam" id="PF00884"/>
    </source>
</evidence>
<comment type="similarity">
    <text evidence="1">Belongs to the sulfatase family.</text>
</comment>
<sequence>MKPFLCFSLVWIFFSCFPNATHAQTKKPNIVIIYVDDLGYGDLGVTGAKGVKTPNLDKMASKGLLFTDAHCPASTCTPSRFSLLTGNYAFRNNASILPGDAPALITPKIPTVANMLKRAGYQTGVIGKWHLGLGNGNIDWNGYINMGPKEIGFDYSFLIPATGDRVPTVYTENQRVVNLNPNDPIKVSYQSKVGNRPTGTENPELLKMKADLQHSNTIVNGVSRIGFMSGGETALWKDEDFPFVLTKKAKNYMIANKENPFFLYFAFQDIHVPRVPNPMFEGKSSMGPRGDAIAQMDWCTGELMKTLDSLGIAENTLIIFSSDNGPVLDDGYADKSVEMLGDHKPAGPFKGGKYSAFEGGTRVPTITYWPSKIKPGVSNALFSQVDLFHSLSELVGVKLNDNEAKDSFNALPVLLGERKKGGRKVMLEEAFTLALRSGDWKYIHPVSMATPTWLNDKKVESGLSKNVQLFNLKNDVEEKNNIAAQYPKKVKKMQALLENIKNKGTRIN</sequence>
<organism evidence="5 6">
    <name type="scientific">Pedobacter cryophilus</name>
    <dbReference type="NCBI Taxonomy" id="2571271"/>
    <lineage>
        <taxon>Bacteria</taxon>
        <taxon>Pseudomonadati</taxon>
        <taxon>Bacteroidota</taxon>
        <taxon>Sphingobacteriia</taxon>
        <taxon>Sphingobacteriales</taxon>
        <taxon>Sphingobacteriaceae</taxon>
        <taxon>Pedobacter</taxon>
    </lineage>
</organism>
<dbReference type="EMBL" id="SWBP01000002">
    <property type="protein sequence ID" value="TKB99270.1"/>
    <property type="molecule type" value="Genomic_DNA"/>
</dbReference>
<evidence type="ECO:0000256" key="2">
    <source>
        <dbReference type="ARBA" id="ARBA00022801"/>
    </source>
</evidence>
<feature type="domain" description="Sulfatase N-terminal" evidence="4">
    <location>
        <begin position="28"/>
        <end position="397"/>
    </location>
</feature>
<dbReference type="OrthoDB" id="9764377at2"/>
<evidence type="ECO:0000256" key="3">
    <source>
        <dbReference type="SAM" id="SignalP"/>
    </source>
</evidence>
<evidence type="ECO:0000313" key="6">
    <source>
        <dbReference type="Proteomes" id="UP000308181"/>
    </source>
</evidence>
<dbReference type="Pfam" id="PF00884">
    <property type="entry name" value="Sulfatase"/>
    <property type="match status" value="1"/>
</dbReference>
<dbReference type="PROSITE" id="PS00523">
    <property type="entry name" value="SULFATASE_1"/>
    <property type="match status" value="1"/>
</dbReference>
<feature type="signal peptide" evidence="3">
    <location>
        <begin position="1"/>
        <end position="23"/>
    </location>
</feature>
<comment type="caution">
    <text evidence="5">The sequence shown here is derived from an EMBL/GenBank/DDBJ whole genome shotgun (WGS) entry which is preliminary data.</text>
</comment>
<dbReference type="AlphaFoldDB" id="A0A4U1C790"/>
<dbReference type="InterPro" id="IPR052701">
    <property type="entry name" value="GAG_Ulvan_Degrading_Sulfatases"/>
</dbReference>
<keyword evidence="6" id="KW-1185">Reference proteome</keyword>
<feature type="chain" id="PRO_5020609973" evidence="3">
    <location>
        <begin position="24"/>
        <end position="508"/>
    </location>
</feature>
<dbReference type="PROSITE" id="PS00149">
    <property type="entry name" value="SULFATASE_2"/>
    <property type="match status" value="1"/>
</dbReference>
<dbReference type="GO" id="GO:0016787">
    <property type="term" value="F:hydrolase activity"/>
    <property type="evidence" value="ECO:0007669"/>
    <property type="project" value="UniProtKB-KW"/>
</dbReference>
<protein>
    <submittedName>
        <fullName evidence="5">Arylsulfatase</fullName>
    </submittedName>
</protein>
<evidence type="ECO:0000313" key="5">
    <source>
        <dbReference type="EMBL" id="TKB99270.1"/>
    </source>
</evidence>
<dbReference type="Gene3D" id="3.30.1120.10">
    <property type="match status" value="1"/>
</dbReference>
<proteinExistence type="inferred from homology"/>
<dbReference type="CDD" id="cd16143">
    <property type="entry name" value="ARS_like"/>
    <property type="match status" value="1"/>
</dbReference>
<dbReference type="Proteomes" id="UP000308181">
    <property type="component" value="Unassembled WGS sequence"/>
</dbReference>
<dbReference type="PROSITE" id="PS51257">
    <property type="entry name" value="PROKAR_LIPOPROTEIN"/>
    <property type="match status" value="1"/>
</dbReference>
<accession>A0A4U1C790</accession>
<dbReference type="InterPro" id="IPR000917">
    <property type="entry name" value="Sulfatase_N"/>
</dbReference>
<dbReference type="PANTHER" id="PTHR43751">
    <property type="entry name" value="SULFATASE"/>
    <property type="match status" value="1"/>
</dbReference>
<dbReference type="Gene3D" id="3.40.720.10">
    <property type="entry name" value="Alkaline Phosphatase, subunit A"/>
    <property type="match status" value="1"/>
</dbReference>
<dbReference type="InterPro" id="IPR024607">
    <property type="entry name" value="Sulfatase_CS"/>
</dbReference>
<dbReference type="InterPro" id="IPR017850">
    <property type="entry name" value="Alkaline_phosphatase_core_sf"/>
</dbReference>
<gene>
    <name evidence="5" type="ORF">FA046_08175</name>
</gene>
<reference evidence="5 6" key="1">
    <citation type="submission" date="2019-04" db="EMBL/GenBank/DDBJ databases">
        <title>Pedobacter sp. AR-3-17 sp. nov., isolated from Arctic soil.</title>
        <authorList>
            <person name="Dahal R.H."/>
            <person name="Kim D.-U."/>
        </authorList>
    </citation>
    <scope>NUCLEOTIDE SEQUENCE [LARGE SCALE GENOMIC DNA]</scope>
    <source>
        <strain evidence="5 6">AR-3-17</strain>
    </source>
</reference>
<keyword evidence="2" id="KW-0378">Hydrolase</keyword>